<comment type="similarity">
    <text evidence="2 7">Belongs to the CopC family.</text>
</comment>
<dbReference type="GO" id="GO:0005886">
    <property type="term" value="C:plasma membrane"/>
    <property type="evidence" value="ECO:0007669"/>
    <property type="project" value="TreeGrafter"/>
</dbReference>
<dbReference type="EMBL" id="FOLY01000005">
    <property type="protein sequence ID" value="SFC74061.1"/>
    <property type="molecule type" value="Genomic_DNA"/>
</dbReference>
<dbReference type="GO" id="GO:0006825">
    <property type="term" value="P:copper ion transport"/>
    <property type="evidence" value="ECO:0007669"/>
    <property type="project" value="InterPro"/>
</dbReference>
<evidence type="ECO:0000256" key="5">
    <source>
        <dbReference type="ARBA" id="ARBA00022764"/>
    </source>
</evidence>
<dbReference type="GO" id="GO:0042597">
    <property type="term" value="C:periplasmic space"/>
    <property type="evidence" value="ECO:0007669"/>
    <property type="project" value="UniProtKB-SubCell"/>
</dbReference>
<sequence>MMKKYLMGSVMLAALAVSTQTLAHAHLKDAVPGEKESVSAPQEISLTFSEGLELAFSGVDVVNTDGDSVTLEDARLQDDGKTLVTPIGEPLDSGSYDVRWHVLSIDGHKTQGQYRFDVAP</sequence>
<keyword evidence="5 7" id="KW-0574">Periplasm</keyword>
<dbReference type="PANTHER" id="PTHR34820">
    <property type="entry name" value="INNER MEMBRANE PROTEIN YEBZ"/>
    <property type="match status" value="1"/>
</dbReference>
<proteinExistence type="inferred from homology"/>
<dbReference type="InterPro" id="IPR047685">
    <property type="entry name" value="CopC-like"/>
</dbReference>
<keyword evidence="3 7" id="KW-0479">Metal-binding</keyword>
<evidence type="ECO:0000256" key="6">
    <source>
        <dbReference type="ARBA" id="ARBA00023008"/>
    </source>
</evidence>
<organism evidence="10 11">
    <name type="scientific">Kushneria avicenniae</name>
    <dbReference type="NCBI Taxonomy" id="402385"/>
    <lineage>
        <taxon>Bacteria</taxon>
        <taxon>Pseudomonadati</taxon>
        <taxon>Pseudomonadota</taxon>
        <taxon>Gammaproteobacteria</taxon>
        <taxon>Oceanospirillales</taxon>
        <taxon>Halomonadaceae</taxon>
        <taxon>Kushneria</taxon>
    </lineage>
</organism>
<feature type="chain" id="PRO_5011526431" description="Copper resistance protein C" evidence="8">
    <location>
        <begin position="24"/>
        <end position="120"/>
    </location>
</feature>
<evidence type="ECO:0000313" key="10">
    <source>
        <dbReference type="EMBL" id="SFC74061.1"/>
    </source>
</evidence>
<evidence type="ECO:0000256" key="1">
    <source>
        <dbReference type="ARBA" id="ARBA00004418"/>
    </source>
</evidence>
<protein>
    <recommendedName>
        <fullName evidence="7">Copper resistance protein C</fullName>
    </recommendedName>
</protein>
<dbReference type="STRING" id="402385.SAMN05421848_2560"/>
<dbReference type="PANTHER" id="PTHR34820:SF4">
    <property type="entry name" value="INNER MEMBRANE PROTEIN YEBZ"/>
    <property type="match status" value="1"/>
</dbReference>
<dbReference type="Gene3D" id="2.60.40.1220">
    <property type="match status" value="1"/>
</dbReference>
<accession>A0A1I1LLY9</accession>
<evidence type="ECO:0000256" key="7">
    <source>
        <dbReference type="RuleBase" id="RU369037"/>
    </source>
</evidence>
<dbReference type="InterPro" id="IPR014756">
    <property type="entry name" value="Ig_E-set"/>
</dbReference>
<evidence type="ECO:0000313" key="11">
    <source>
        <dbReference type="Proteomes" id="UP000199046"/>
    </source>
</evidence>
<dbReference type="Pfam" id="PF04234">
    <property type="entry name" value="CopC"/>
    <property type="match status" value="1"/>
</dbReference>
<evidence type="ECO:0000256" key="3">
    <source>
        <dbReference type="ARBA" id="ARBA00022723"/>
    </source>
</evidence>
<comment type="function">
    <text evidence="7">Involved in copper resistance.</text>
</comment>
<dbReference type="InterPro" id="IPR032694">
    <property type="entry name" value="CopC/D"/>
</dbReference>
<evidence type="ECO:0000256" key="4">
    <source>
        <dbReference type="ARBA" id="ARBA00022729"/>
    </source>
</evidence>
<dbReference type="SUPFAM" id="SSF81296">
    <property type="entry name" value="E set domains"/>
    <property type="match status" value="1"/>
</dbReference>
<keyword evidence="4 7" id="KW-0732">Signal</keyword>
<evidence type="ECO:0000256" key="8">
    <source>
        <dbReference type="SAM" id="SignalP"/>
    </source>
</evidence>
<dbReference type="InterPro" id="IPR014755">
    <property type="entry name" value="Cu-Rt/internalin_Ig-like"/>
</dbReference>
<dbReference type="GO" id="GO:0005507">
    <property type="term" value="F:copper ion binding"/>
    <property type="evidence" value="ECO:0007669"/>
    <property type="project" value="UniProtKB-UniRule"/>
</dbReference>
<evidence type="ECO:0000259" key="9">
    <source>
        <dbReference type="Pfam" id="PF04234"/>
    </source>
</evidence>
<dbReference type="AlphaFoldDB" id="A0A1I1LLY9"/>
<keyword evidence="11" id="KW-1185">Reference proteome</keyword>
<feature type="signal peptide" evidence="8">
    <location>
        <begin position="1"/>
        <end position="23"/>
    </location>
</feature>
<dbReference type="GO" id="GO:0046688">
    <property type="term" value="P:response to copper ion"/>
    <property type="evidence" value="ECO:0007669"/>
    <property type="project" value="UniProtKB-UniRule"/>
</dbReference>
<keyword evidence="6 7" id="KW-0186">Copper</keyword>
<comment type="subcellular location">
    <subcellularLocation>
        <location evidence="1 7">Periplasm</location>
    </subcellularLocation>
</comment>
<gene>
    <name evidence="10" type="ORF">SAMN05421848_2560</name>
</gene>
<name>A0A1I1LLY9_9GAMM</name>
<dbReference type="InterPro" id="IPR007348">
    <property type="entry name" value="CopC_dom"/>
</dbReference>
<dbReference type="Proteomes" id="UP000199046">
    <property type="component" value="Unassembled WGS sequence"/>
</dbReference>
<reference evidence="11" key="1">
    <citation type="submission" date="2016-10" db="EMBL/GenBank/DDBJ databases">
        <authorList>
            <person name="Varghese N."/>
            <person name="Submissions S."/>
        </authorList>
    </citation>
    <scope>NUCLEOTIDE SEQUENCE [LARGE SCALE GENOMIC DNA]</scope>
    <source>
        <strain evidence="11">DSM 23439</strain>
    </source>
</reference>
<dbReference type="RefSeq" id="WP_217639694.1">
    <property type="nucleotide sequence ID" value="NZ_FOLY01000005.1"/>
</dbReference>
<dbReference type="NCBIfam" id="NF033814">
    <property type="entry name" value="copper_CopC"/>
    <property type="match status" value="1"/>
</dbReference>
<feature type="domain" description="CopC" evidence="9">
    <location>
        <begin position="24"/>
        <end position="118"/>
    </location>
</feature>
<evidence type="ECO:0000256" key="2">
    <source>
        <dbReference type="ARBA" id="ARBA00010509"/>
    </source>
</evidence>